<keyword evidence="2" id="KW-1185">Reference proteome</keyword>
<dbReference type="Proteomes" id="UP000050961">
    <property type="component" value="Unassembled WGS sequence"/>
</dbReference>
<gene>
    <name evidence="1" type="ORF">FD15_GL000010</name>
</gene>
<name>A0A0R2DUW7_9LACO</name>
<sequence>MEELIMKSIQTDQDTLLIQSIRTNNESASFKELFDKYRPLVNKATKRYHFRFLETEDLIQEARIVCYQAALSYNISGNVSFGKFFQQSLFNRYCSLLRKESAKKRMGDKYAESFEKILETQGDFSPKEILPFPDSLAIILAKEVVLSMTDGMSEFEYTIFNLLAFEHYTPERICQDLNFSRTKVNRAMSRCRAKLVARFENT</sequence>
<dbReference type="PATRIC" id="fig|1423806.3.peg.12"/>
<proteinExistence type="predicted"/>
<dbReference type="InterPro" id="IPR013325">
    <property type="entry name" value="RNA_pol_sigma_r2"/>
</dbReference>
<dbReference type="SUPFAM" id="SSF88659">
    <property type="entry name" value="Sigma3 and sigma4 domains of RNA polymerase sigma factors"/>
    <property type="match status" value="1"/>
</dbReference>
<dbReference type="SUPFAM" id="SSF88946">
    <property type="entry name" value="Sigma2 domain of RNA polymerase sigma factors"/>
    <property type="match status" value="1"/>
</dbReference>
<dbReference type="GO" id="GO:0006352">
    <property type="term" value="P:DNA-templated transcription initiation"/>
    <property type="evidence" value="ECO:0007669"/>
    <property type="project" value="InterPro"/>
</dbReference>
<evidence type="ECO:0000313" key="2">
    <source>
        <dbReference type="Proteomes" id="UP000050961"/>
    </source>
</evidence>
<comment type="caution">
    <text evidence="1">The sequence shown here is derived from an EMBL/GenBank/DDBJ whole genome shotgun (WGS) entry which is preliminary data.</text>
</comment>
<dbReference type="AlphaFoldDB" id="A0A0R2DUW7"/>
<dbReference type="InterPro" id="IPR014284">
    <property type="entry name" value="RNA_pol_sigma-70_dom"/>
</dbReference>
<organism evidence="1 2">
    <name type="scientific">Liquorilactobacillus sucicola DSM 21376 = JCM 15457</name>
    <dbReference type="NCBI Taxonomy" id="1423806"/>
    <lineage>
        <taxon>Bacteria</taxon>
        <taxon>Bacillati</taxon>
        <taxon>Bacillota</taxon>
        <taxon>Bacilli</taxon>
        <taxon>Lactobacillales</taxon>
        <taxon>Lactobacillaceae</taxon>
        <taxon>Liquorilactobacillus</taxon>
    </lineage>
</organism>
<dbReference type="NCBIfam" id="TIGR02937">
    <property type="entry name" value="sigma70-ECF"/>
    <property type="match status" value="1"/>
</dbReference>
<evidence type="ECO:0000313" key="1">
    <source>
        <dbReference type="EMBL" id="KRN07187.1"/>
    </source>
</evidence>
<dbReference type="Gene3D" id="1.10.1740.10">
    <property type="match status" value="1"/>
</dbReference>
<dbReference type="GO" id="GO:0003700">
    <property type="term" value="F:DNA-binding transcription factor activity"/>
    <property type="evidence" value="ECO:0007669"/>
    <property type="project" value="InterPro"/>
</dbReference>
<dbReference type="InterPro" id="IPR013324">
    <property type="entry name" value="RNA_pol_sigma_r3/r4-like"/>
</dbReference>
<dbReference type="EMBL" id="AYZF01000007">
    <property type="protein sequence ID" value="KRN07187.1"/>
    <property type="molecule type" value="Genomic_DNA"/>
</dbReference>
<accession>A0A0R2DUW7</accession>
<dbReference type="eggNOG" id="COG1191">
    <property type="taxonomic scope" value="Bacteria"/>
</dbReference>
<reference evidence="1 2" key="1">
    <citation type="journal article" date="2015" name="Genome Announc.">
        <title>Expanding the biotechnology potential of lactobacilli through comparative genomics of 213 strains and associated genera.</title>
        <authorList>
            <person name="Sun Z."/>
            <person name="Harris H.M."/>
            <person name="McCann A."/>
            <person name="Guo C."/>
            <person name="Argimon S."/>
            <person name="Zhang W."/>
            <person name="Yang X."/>
            <person name="Jeffery I.B."/>
            <person name="Cooney J.C."/>
            <person name="Kagawa T.F."/>
            <person name="Liu W."/>
            <person name="Song Y."/>
            <person name="Salvetti E."/>
            <person name="Wrobel A."/>
            <person name="Rasinkangas P."/>
            <person name="Parkhill J."/>
            <person name="Rea M.C."/>
            <person name="O'Sullivan O."/>
            <person name="Ritari J."/>
            <person name="Douillard F.P."/>
            <person name="Paul Ross R."/>
            <person name="Yang R."/>
            <person name="Briner A.E."/>
            <person name="Felis G.E."/>
            <person name="de Vos W.M."/>
            <person name="Barrangou R."/>
            <person name="Klaenhammer T.R."/>
            <person name="Caufield P.W."/>
            <person name="Cui Y."/>
            <person name="Zhang H."/>
            <person name="O'Toole P.W."/>
        </authorList>
    </citation>
    <scope>NUCLEOTIDE SEQUENCE [LARGE SCALE GENOMIC DNA]</scope>
    <source>
        <strain evidence="1 2">DSM 21376</strain>
    </source>
</reference>
<dbReference type="STRING" id="1423806.FD15_GL000010"/>
<protein>
    <submittedName>
        <fullName evidence="1">ComX</fullName>
    </submittedName>
</protein>